<keyword evidence="7" id="KW-0833">Ubl conjugation pathway</keyword>
<dbReference type="Gene3D" id="3.30.40.10">
    <property type="entry name" value="Zinc/RING finger domain, C3HC4 (zinc finger)"/>
    <property type="match status" value="1"/>
</dbReference>
<feature type="domain" description="RING-type" evidence="10">
    <location>
        <begin position="151"/>
        <end position="200"/>
    </location>
</feature>
<evidence type="ECO:0000259" key="10">
    <source>
        <dbReference type="PROSITE" id="PS50089"/>
    </source>
</evidence>
<evidence type="ECO:0000256" key="1">
    <source>
        <dbReference type="ARBA" id="ARBA00001798"/>
    </source>
</evidence>
<dbReference type="GO" id="GO:0016567">
    <property type="term" value="P:protein ubiquitination"/>
    <property type="evidence" value="ECO:0007669"/>
    <property type="project" value="InterPro"/>
</dbReference>
<dbReference type="Proteomes" id="UP000605846">
    <property type="component" value="Unassembled WGS sequence"/>
</dbReference>
<sequence>MTLDNMAMTVMNRIRSSTIPVNSVIRLRSLTYALFYATLLRKDNELDDMSFEDEYVATTSKKTYEVEYIVRKPGDLFQMQDKEIDQISSILTLPKAATRSLLQYFCWNQETLLERYMESPNDTLQLAGVKLNQDILSFMRAVDLPDSSFMCMICCSDGPEMETVSLSCDHRFCKDCYQQYVSQKICMEGETRRIECPQDKCNVVVDSKLVRLLMDNKTFLKFEALLNHSYVNDKRYLRWCPAPDCENAIECHIPHNVFTSVVPTVRCLCGYSFCFGCGSADHQPIVCFLVKKWLQKCKEDSETAHWISVHTKECPSCQASIEKNGGCNHMTCKKCREEFCWVCMGLWSKHVTTSYNCNRFDKDVKTEGRRQSSRLSLERYLHYYSRFSNHEQSARLDQDLYLSIEKKMETLQQTSSLSWIEVQFLKHAVDVAVLCRTTLKWTYAFAFYLYKTNETAIFEDNQRDLELATEQLSELLQEPLEVQKIAELRQAVLDKTVYVKHRREVLLEDAAKGLVDGRWTLLADLK</sequence>
<dbReference type="GO" id="GO:0061630">
    <property type="term" value="F:ubiquitin protein ligase activity"/>
    <property type="evidence" value="ECO:0007669"/>
    <property type="project" value="UniProtKB-EC"/>
</dbReference>
<dbReference type="InterPro" id="IPR002867">
    <property type="entry name" value="IBR_dom"/>
</dbReference>
<evidence type="ECO:0000256" key="3">
    <source>
        <dbReference type="ARBA" id="ARBA00022679"/>
    </source>
</evidence>
<dbReference type="InterPro" id="IPR031127">
    <property type="entry name" value="E3_UB_ligase_RBR"/>
</dbReference>
<dbReference type="Pfam" id="PF01485">
    <property type="entry name" value="IBR"/>
    <property type="match status" value="1"/>
</dbReference>
<evidence type="ECO:0000256" key="5">
    <source>
        <dbReference type="ARBA" id="ARBA00022737"/>
    </source>
</evidence>
<dbReference type="OrthoDB" id="10009520at2759"/>
<dbReference type="EC" id="2.3.2.31" evidence="2"/>
<evidence type="ECO:0000256" key="2">
    <source>
        <dbReference type="ARBA" id="ARBA00012251"/>
    </source>
</evidence>
<evidence type="ECO:0000256" key="4">
    <source>
        <dbReference type="ARBA" id="ARBA00022723"/>
    </source>
</evidence>
<comment type="caution">
    <text evidence="12">The sequence shown here is derived from an EMBL/GenBank/DDBJ whole genome shotgun (WGS) entry which is preliminary data.</text>
</comment>
<dbReference type="SMART" id="SM00184">
    <property type="entry name" value="RING"/>
    <property type="match status" value="3"/>
</dbReference>
<dbReference type="EMBL" id="JABAYA010000002">
    <property type="protein sequence ID" value="KAF7732490.1"/>
    <property type="molecule type" value="Genomic_DNA"/>
</dbReference>
<evidence type="ECO:0000259" key="11">
    <source>
        <dbReference type="PROSITE" id="PS51873"/>
    </source>
</evidence>
<dbReference type="InterPro" id="IPR044066">
    <property type="entry name" value="TRIAD_supradom"/>
</dbReference>
<dbReference type="Pfam" id="PF21235">
    <property type="entry name" value="UBA_ARI1"/>
    <property type="match status" value="1"/>
</dbReference>
<dbReference type="InterPro" id="IPR045840">
    <property type="entry name" value="Ariadne"/>
</dbReference>
<dbReference type="PROSITE" id="PS51873">
    <property type="entry name" value="TRIAD"/>
    <property type="match status" value="1"/>
</dbReference>
<dbReference type="CDD" id="cd20356">
    <property type="entry name" value="Rcat_RBR_HHARI-like"/>
    <property type="match status" value="1"/>
</dbReference>
<keyword evidence="13" id="KW-1185">Reference proteome</keyword>
<evidence type="ECO:0000256" key="7">
    <source>
        <dbReference type="ARBA" id="ARBA00022786"/>
    </source>
</evidence>
<dbReference type="PANTHER" id="PTHR11685">
    <property type="entry name" value="RBR FAMILY RING FINGER AND IBR DOMAIN-CONTAINING"/>
    <property type="match status" value="1"/>
</dbReference>
<keyword evidence="5" id="KW-0677">Repeat</keyword>
<dbReference type="Gene3D" id="1.20.120.1750">
    <property type="match status" value="1"/>
</dbReference>
<dbReference type="CDD" id="cd20346">
    <property type="entry name" value="BRcat_RBR_ANKIB1"/>
    <property type="match status" value="1"/>
</dbReference>
<keyword evidence="6 9" id="KW-0863">Zinc-finger</keyword>
<evidence type="ECO:0000256" key="9">
    <source>
        <dbReference type="PROSITE-ProRule" id="PRU00175"/>
    </source>
</evidence>
<protein>
    <recommendedName>
        <fullName evidence="2">RBR-type E3 ubiquitin transferase</fullName>
        <ecNumber evidence="2">2.3.2.31</ecNumber>
    </recommendedName>
</protein>
<keyword evidence="8" id="KW-0862">Zinc</keyword>
<proteinExistence type="predicted"/>
<dbReference type="InterPro" id="IPR048962">
    <property type="entry name" value="ARIH1-like_UBL"/>
</dbReference>
<keyword evidence="4" id="KW-0479">Metal-binding</keyword>
<evidence type="ECO:0000313" key="12">
    <source>
        <dbReference type="EMBL" id="KAF7732490.1"/>
    </source>
</evidence>
<evidence type="ECO:0000313" key="13">
    <source>
        <dbReference type="Proteomes" id="UP000605846"/>
    </source>
</evidence>
<dbReference type="InterPro" id="IPR013083">
    <property type="entry name" value="Znf_RING/FYVE/PHD"/>
</dbReference>
<dbReference type="SMART" id="SM00647">
    <property type="entry name" value="IBR"/>
    <property type="match status" value="2"/>
</dbReference>
<accession>A0A8H7BZM9</accession>
<evidence type="ECO:0000256" key="6">
    <source>
        <dbReference type="ARBA" id="ARBA00022771"/>
    </source>
</evidence>
<dbReference type="Pfam" id="PF19422">
    <property type="entry name" value="Ariadne"/>
    <property type="match status" value="1"/>
</dbReference>
<dbReference type="FunFam" id="3.30.40.10:FF:000019">
    <property type="entry name" value="RBR-type E3 ubiquitin transferase"/>
    <property type="match status" value="1"/>
</dbReference>
<dbReference type="GO" id="GO:0008270">
    <property type="term" value="F:zinc ion binding"/>
    <property type="evidence" value="ECO:0007669"/>
    <property type="project" value="UniProtKB-KW"/>
</dbReference>
<dbReference type="InterPro" id="IPR001841">
    <property type="entry name" value="Znf_RING"/>
</dbReference>
<dbReference type="AlphaFoldDB" id="A0A8H7BZM9"/>
<dbReference type="SUPFAM" id="SSF57850">
    <property type="entry name" value="RING/U-box"/>
    <property type="match status" value="3"/>
</dbReference>
<dbReference type="InterPro" id="IPR017907">
    <property type="entry name" value="Znf_RING_CS"/>
</dbReference>
<dbReference type="PROSITE" id="PS00518">
    <property type="entry name" value="ZF_RING_1"/>
    <property type="match status" value="1"/>
</dbReference>
<reference evidence="12" key="1">
    <citation type="submission" date="2020-01" db="EMBL/GenBank/DDBJ databases">
        <title>Genome Sequencing of Three Apophysomyces-Like Fungal Strains Confirms a Novel Fungal Genus in the Mucoromycota with divergent Burkholderia-like Endosymbiotic Bacteria.</title>
        <authorList>
            <person name="Stajich J.E."/>
            <person name="Macias A.M."/>
            <person name="Carter-House D."/>
            <person name="Lovett B."/>
            <person name="Kasson L.R."/>
            <person name="Berry K."/>
            <person name="Grigoriev I."/>
            <person name="Chang Y."/>
            <person name="Spatafora J."/>
            <person name="Kasson M.T."/>
        </authorList>
    </citation>
    <scope>NUCLEOTIDE SEQUENCE</scope>
    <source>
        <strain evidence="12">NRRL A-21654</strain>
    </source>
</reference>
<evidence type="ECO:0000256" key="8">
    <source>
        <dbReference type="ARBA" id="ARBA00022833"/>
    </source>
</evidence>
<organism evidence="12 13">
    <name type="scientific">Apophysomyces ossiformis</name>
    <dbReference type="NCBI Taxonomy" id="679940"/>
    <lineage>
        <taxon>Eukaryota</taxon>
        <taxon>Fungi</taxon>
        <taxon>Fungi incertae sedis</taxon>
        <taxon>Mucoromycota</taxon>
        <taxon>Mucoromycotina</taxon>
        <taxon>Mucoromycetes</taxon>
        <taxon>Mucorales</taxon>
        <taxon>Mucorineae</taxon>
        <taxon>Mucoraceae</taxon>
        <taxon>Apophysomyces</taxon>
    </lineage>
</organism>
<gene>
    <name evidence="12" type="ORF">EC973_003235</name>
</gene>
<dbReference type="CDD" id="cd16625">
    <property type="entry name" value="RING-HC_RBR_HEL2-like"/>
    <property type="match status" value="1"/>
</dbReference>
<dbReference type="FunFam" id="1.20.120.1750:FF:000007">
    <property type="entry name" value="RBR-type E3 ubiquitin transferase"/>
    <property type="match status" value="1"/>
</dbReference>
<keyword evidence="3" id="KW-0808">Transferase</keyword>
<feature type="domain" description="RING-type" evidence="11">
    <location>
        <begin position="147"/>
        <end position="361"/>
    </location>
</feature>
<dbReference type="PROSITE" id="PS50089">
    <property type="entry name" value="ZF_RING_2"/>
    <property type="match status" value="1"/>
</dbReference>
<name>A0A8H7BZM9_9FUNG</name>
<comment type="catalytic activity">
    <reaction evidence="1">
        <text>[E2 ubiquitin-conjugating enzyme]-S-ubiquitinyl-L-cysteine + [acceptor protein]-L-lysine = [E2 ubiquitin-conjugating enzyme]-L-cysteine + [acceptor protein]-N(6)-ubiquitinyl-L-lysine.</text>
        <dbReference type="EC" id="2.3.2.31"/>
    </reaction>
</comment>
<dbReference type="Pfam" id="PF22191">
    <property type="entry name" value="IBR_1"/>
    <property type="match status" value="1"/>
</dbReference>